<dbReference type="Pfam" id="PF20028">
    <property type="entry name" value="VMAP-C"/>
    <property type="match status" value="1"/>
</dbReference>
<dbReference type="EMBL" id="FNUJ01000002">
    <property type="protein sequence ID" value="SEF23782.1"/>
    <property type="molecule type" value="Genomic_DNA"/>
</dbReference>
<protein>
    <submittedName>
        <fullName evidence="5">Uncharacterized protein</fullName>
    </submittedName>
</protein>
<name>A0A1H5QCE4_9PSEU</name>
<proteinExistence type="predicted"/>
<feature type="domain" description="vWA-MoxR associated protein middle region 0" evidence="2">
    <location>
        <begin position="108"/>
        <end position="208"/>
    </location>
</feature>
<dbReference type="InterPro" id="IPR045431">
    <property type="entry name" value="EAD2"/>
</dbReference>
<gene>
    <name evidence="5" type="ORF">SAMN05421837_102408</name>
</gene>
<evidence type="ECO:0000259" key="2">
    <source>
        <dbReference type="Pfam" id="PF19916"/>
    </source>
</evidence>
<feature type="domain" description="vWA-MoxR associated protein C-terminal" evidence="4">
    <location>
        <begin position="241"/>
        <end position="473"/>
    </location>
</feature>
<dbReference type="Pfam" id="PF19916">
    <property type="entry name" value="VMAP-M0"/>
    <property type="match status" value="1"/>
</dbReference>
<reference evidence="6" key="1">
    <citation type="submission" date="2016-10" db="EMBL/GenBank/DDBJ databases">
        <authorList>
            <person name="Varghese N."/>
            <person name="Submissions S."/>
        </authorList>
    </citation>
    <scope>NUCLEOTIDE SEQUENCE [LARGE SCALE GENOMIC DNA]</scope>
    <source>
        <strain evidence="6">DSM 44654</strain>
    </source>
</reference>
<dbReference type="Proteomes" id="UP000198878">
    <property type="component" value="Unassembled WGS sequence"/>
</dbReference>
<dbReference type="InterPro" id="IPR045450">
    <property type="entry name" value="VMAP_C"/>
</dbReference>
<sequence length="493" mass="54875">MTSWNGSDYPSSLGFLIDCLEQIPSLRDPGSRRLCLELLADHLGMPLVVEDLPTTRASLIGIVQACRRQHPRALSAFVDAVEQMEPGSIPVQRARSAVEDMATLDLVTEYDRQELLNLLGENPSSRLAELVRAAAGPAAELTSADHRPADALATLERMNAQPDGIPPLLLFVEYLAAAADEQRAEGLRDWNDRQAARLGVTEQIGAVRLARATEPSTPEEVVAYLVVRIEPDLLDTGLLVVVHWRHNDPSGWRPRRSEPFTGDLDAVRTHVAALVAEAETGWAQNATAIRIEFLLPYALLNLPVDQWDLEAGSSLPRPLGLHYPVVVRSLDRARSPRWHREWRRRWDLLKKVPAGLTTPEEHWLWSDGSKRRHLTALDAKLAAQKKVLSLVLRSVPDSTDPGEVLVGVRTGIPVMIWHRTEAARSAFEAEIKSLRDFLPELVEHLRLLRSRARQAARPDSHVGSRVSLLWDDPDRPVEPQDPPAAPIEEVPAR</sequence>
<organism evidence="5 6">
    <name type="scientific">Amycolatopsis pretoriensis</name>
    <dbReference type="NCBI Taxonomy" id="218821"/>
    <lineage>
        <taxon>Bacteria</taxon>
        <taxon>Bacillati</taxon>
        <taxon>Actinomycetota</taxon>
        <taxon>Actinomycetes</taxon>
        <taxon>Pseudonocardiales</taxon>
        <taxon>Pseudonocardiaceae</taxon>
        <taxon>Amycolatopsis</taxon>
    </lineage>
</organism>
<feature type="domain" description="Effector-associated" evidence="3">
    <location>
        <begin position="18"/>
        <end position="98"/>
    </location>
</feature>
<dbReference type="InterPro" id="IPR045555">
    <property type="entry name" value="VMAP-M0"/>
</dbReference>
<dbReference type="AlphaFoldDB" id="A0A1H5QCE4"/>
<dbReference type="Pfam" id="PF19956">
    <property type="entry name" value="EAD2"/>
    <property type="match status" value="1"/>
</dbReference>
<feature type="region of interest" description="Disordered" evidence="1">
    <location>
        <begin position="463"/>
        <end position="493"/>
    </location>
</feature>
<evidence type="ECO:0000256" key="1">
    <source>
        <dbReference type="SAM" id="MobiDB-lite"/>
    </source>
</evidence>
<evidence type="ECO:0000313" key="6">
    <source>
        <dbReference type="Proteomes" id="UP000198878"/>
    </source>
</evidence>
<evidence type="ECO:0000313" key="5">
    <source>
        <dbReference type="EMBL" id="SEF23782.1"/>
    </source>
</evidence>
<dbReference type="STRING" id="218821.SAMN05421837_102408"/>
<dbReference type="RefSeq" id="WP_091388959.1">
    <property type="nucleotide sequence ID" value="NZ_FNUJ01000002.1"/>
</dbReference>
<evidence type="ECO:0000259" key="4">
    <source>
        <dbReference type="Pfam" id="PF20028"/>
    </source>
</evidence>
<evidence type="ECO:0000259" key="3">
    <source>
        <dbReference type="Pfam" id="PF19956"/>
    </source>
</evidence>
<keyword evidence="6" id="KW-1185">Reference proteome</keyword>
<accession>A0A1H5QCE4</accession>